<feature type="active site" description="Proton acceptor" evidence="16">
    <location>
        <position position="606"/>
    </location>
</feature>
<dbReference type="InterPro" id="IPR000961">
    <property type="entry name" value="AGC-kinase_C"/>
</dbReference>
<dbReference type="InterPro" id="IPR018490">
    <property type="entry name" value="cNMP-bd_dom_sf"/>
</dbReference>
<protein>
    <recommendedName>
        <fullName evidence="13">cGMP-dependent protein kinase</fullName>
        <ecNumber evidence="4">2.7.11.12</ecNumber>
    </recommendedName>
</protein>
<dbReference type="PROSITE" id="PS00107">
    <property type="entry name" value="PROTEIN_KINASE_ATP"/>
    <property type="match status" value="1"/>
</dbReference>
<evidence type="ECO:0000313" key="22">
    <source>
        <dbReference type="EMBL" id="CAE0442315.1"/>
    </source>
</evidence>
<evidence type="ECO:0000256" key="13">
    <source>
        <dbReference type="ARBA" id="ARBA00024113"/>
    </source>
</evidence>
<keyword evidence="9 17" id="KW-0547">Nucleotide-binding</keyword>
<dbReference type="InterPro" id="IPR011009">
    <property type="entry name" value="Kinase-like_dom_sf"/>
</dbReference>
<dbReference type="InterPro" id="IPR000595">
    <property type="entry name" value="cNMP-bd_dom"/>
</dbReference>
<keyword evidence="10" id="KW-0418">Kinase</keyword>
<evidence type="ECO:0000256" key="16">
    <source>
        <dbReference type="PIRSR" id="PIRSR000559-1"/>
    </source>
</evidence>
<evidence type="ECO:0000256" key="8">
    <source>
        <dbReference type="ARBA" id="ARBA00022723"/>
    </source>
</evidence>
<dbReference type="PROSITE" id="PS00888">
    <property type="entry name" value="CNMP_BINDING_1"/>
    <property type="match status" value="2"/>
</dbReference>
<dbReference type="SMART" id="SM00133">
    <property type="entry name" value="S_TK_X"/>
    <property type="match status" value="1"/>
</dbReference>
<comment type="similarity">
    <text evidence="3">Belongs to the protein kinase superfamily. AGC Ser/Thr protein kinase family. cGMP subfamily.</text>
</comment>
<dbReference type="GO" id="GO:0004692">
    <property type="term" value="F:cGMP-dependent protein kinase activity"/>
    <property type="evidence" value="ECO:0007669"/>
    <property type="project" value="UniProtKB-EC"/>
</dbReference>
<feature type="binding site" evidence="17 18">
    <location>
        <position position="514"/>
    </location>
    <ligand>
        <name>ATP</name>
        <dbReference type="ChEBI" id="CHEBI:30616"/>
    </ligand>
</feature>
<dbReference type="SMART" id="SM00100">
    <property type="entry name" value="cNMP"/>
    <property type="match status" value="3"/>
</dbReference>
<keyword evidence="12" id="KW-0142">cGMP-binding</keyword>
<comment type="cofactor">
    <cofactor evidence="1">
        <name>Mg(2+)</name>
        <dbReference type="ChEBI" id="CHEBI:18420"/>
    </cofactor>
</comment>
<comment type="subcellular location">
    <subcellularLocation>
        <location evidence="2">Endomembrane system</location>
    </subcellularLocation>
</comment>
<dbReference type="GO" id="GO:0030553">
    <property type="term" value="F:cGMP binding"/>
    <property type="evidence" value="ECO:0007669"/>
    <property type="project" value="UniProtKB-KW"/>
</dbReference>
<dbReference type="GO" id="GO:0005952">
    <property type="term" value="C:cAMP-dependent protein kinase complex"/>
    <property type="evidence" value="ECO:0007669"/>
    <property type="project" value="TreeGrafter"/>
</dbReference>
<sequence length="815" mass="92297">MKGRLRSLVSSKASRSFSWRNTSVASATSSFAGDETAERALQEAFTAKRHRNIFDTSVEVEAGSTGSTFMNNVVSMRADIKEFPKSKGDTDFIGAALKRNILFSEMTDEEFNKVILAMSSEEVKMEESVIVQGDQGDSFFIVDQGEFKYIEDGENVGMAGRGEYFGELALLYDCPRTRSVVATKDSKVWVLDRVSFRRIMAVSELQRRDQVKRSLQKVDMLKELDDGTFENLVDYVERVKFNEGDVVIKKGEVGNILYFINSGTVTCTQAGAGDGGMEDLDLGPGDYFGERALLTSKPRAATVRATSTLDCLALDREIFDSVFGSLKLLFNRNLELRILKSIPLLKDLDDDTIAKLLDSSFISEYKQGDVIVKRGERNKALYIVEEGIITIQAVRDAGLEEGDQSAKVVEITAGEYFGESALVGEIALANVVAASNGVIVRGFEITTVKQVVDAGPLKMVIEKNFEERRNNTLQAETVELEFSDLDQHHTLGTGTFGRVKLVEHKKTKQLFALKIITKAKVIQYEQKRNVFNEKMAMIESNHPFILKLVKTFKDDKCLYMLIELVPGGELFSLMRKLRKKTDARFYMSCVILAMEYLHNKRIIYRDLKPENILIDAQGYVKLVDFGFAKRVKNKTFTMCGTPDYMAPEVLLRKGYDKSVDYWAIGIVYFELIFGFTPFGDGFKNDYVVVCRNIIRGNLQYPHYRANGGGKNFRVRKTRTEDKKYIAYREQKMLIHGLLTRDPRTRLGMGQTGTQKLKSQKIFEDLDWDKLLKKEMPAPWKPKMKNARDMSNFMAYPEDFTVGDFTDDGTGWDKDF</sequence>
<keyword evidence="7" id="KW-0808">Transferase</keyword>
<evidence type="ECO:0000256" key="10">
    <source>
        <dbReference type="ARBA" id="ARBA00022777"/>
    </source>
</evidence>
<dbReference type="InterPro" id="IPR000719">
    <property type="entry name" value="Prot_kinase_dom"/>
</dbReference>
<evidence type="ECO:0000256" key="11">
    <source>
        <dbReference type="ARBA" id="ARBA00022840"/>
    </source>
</evidence>
<feature type="domain" description="AGC-kinase C-terminal" evidence="21">
    <location>
        <begin position="763"/>
        <end position="815"/>
    </location>
</feature>
<evidence type="ECO:0000256" key="2">
    <source>
        <dbReference type="ARBA" id="ARBA00004308"/>
    </source>
</evidence>
<dbReference type="EMBL" id="HBIN01016359">
    <property type="protein sequence ID" value="CAE0442315.1"/>
    <property type="molecule type" value="Transcribed_RNA"/>
</dbReference>
<keyword evidence="8" id="KW-0479">Metal-binding</keyword>
<dbReference type="PRINTS" id="PR00103">
    <property type="entry name" value="CAMPKINASE"/>
</dbReference>
<evidence type="ECO:0000256" key="7">
    <source>
        <dbReference type="ARBA" id="ARBA00022679"/>
    </source>
</evidence>
<evidence type="ECO:0000256" key="12">
    <source>
        <dbReference type="ARBA" id="ARBA00022992"/>
    </source>
</evidence>
<comment type="catalytic activity">
    <reaction evidence="14">
        <text>L-threonyl-[protein] + ATP = O-phospho-L-threonyl-[protein] + ADP + H(+)</text>
        <dbReference type="Rhea" id="RHEA:46608"/>
        <dbReference type="Rhea" id="RHEA-COMP:11060"/>
        <dbReference type="Rhea" id="RHEA-COMP:11605"/>
        <dbReference type="ChEBI" id="CHEBI:15378"/>
        <dbReference type="ChEBI" id="CHEBI:30013"/>
        <dbReference type="ChEBI" id="CHEBI:30616"/>
        <dbReference type="ChEBI" id="CHEBI:61977"/>
        <dbReference type="ChEBI" id="CHEBI:456216"/>
        <dbReference type="EC" id="2.7.11.12"/>
    </reaction>
</comment>
<dbReference type="PIRSF" id="PIRSF000559">
    <property type="entry name" value="cGMP-dep_kinase"/>
    <property type="match status" value="1"/>
</dbReference>
<dbReference type="Pfam" id="PF00069">
    <property type="entry name" value="Pkinase"/>
    <property type="match status" value="1"/>
</dbReference>
<dbReference type="SMART" id="SM00220">
    <property type="entry name" value="S_TKc"/>
    <property type="match status" value="1"/>
</dbReference>
<dbReference type="FunFam" id="2.60.120.10:FF:000068">
    <property type="entry name" value="cGMP-dependent protein kinase"/>
    <property type="match status" value="1"/>
</dbReference>
<evidence type="ECO:0000256" key="9">
    <source>
        <dbReference type="ARBA" id="ARBA00022741"/>
    </source>
</evidence>
<feature type="domain" description="Cyclic nucleotide-binding" evidence="20">
    <location>
        <begin position="220"/>
        <end position="340"/>
    </location>
</feature>
<dbReference type="GO" id="GO:0046872">
    <property type="term" value="F:metal ion binding"/>
    <property type="evidence" value="ECO:0007669"/>
    <property type="project" value="UniProtKB-KW"/>
</dbReference>
<dbReference type="AlphaFoldDB" id="A0A7S3PKH5"/>
<evidence type="ECO:0000259" key="19">
    <source>
        <dbReference type="PROSITE" id="PS50011"/>
    </source>
</evidence>
<gene>
    <name evidence="22" type="ORF">ASTO00021_LOCUS12426</name>
</gene>
<keyword evidence="5" id="KW-0723">Serine/threonine-protein kinase</keyword>
<dbReference type="PROSITE" id="PS00108">
    <property type="entry name" value="PROTEIN_KINASE_ST"/>
    <property type="match status" value="1"/>
</dbReference>
<dbReference type="SUPFAM" id="SSF56112">
    <property type="entry name" value="Protein kinase-like (PK-like)"/>
    <property type="match status" value="1"/>
</dbReference>
<evidence type="ECO:0000256" key="5">
    <source>
        <dbReference type="ARBA" id="ARBA00022527"/>
    </source>
</evidence>
<evidence type="ECO:0000256" key="17">
    <source>
        <dbReference type="PIRSR" id="PIRSR000559-2"/>
    </source>
</evidence>
<evidence type="ECO:0000256" key="3">
    <source>
        <dbReference type="ARBA" id="ARBA00006352"/>
    </source>
</evidence>
<organism evidence="22">
    <name type="scientific">Aplanochytrium stocchinoi</name>
    <dbReference type="NCBI Taxonomy" id="215587"/>
    <lineage>
        <taxon>Eukaryota</taxon>
        <taxon>Sar</taxon>
        <taxon>Stramenopiles</taxon>
        <taxon>Bigyra</taxon>
        <taxon>Labyrinthulomycetes</taxon>
        <taxon>Thraustochytrida</taxon>
        <taxon>Thraustochytriidae</taxon>
        <taxon>Aplanochytrium</taxon>
    </lineage>
</organism>
<feature type="domain" description="Cyclic nucleotide-binding" evidence="20">
    <location>
        <begin position="344"/>
        <end position="452"/>
    </location>
</feature>
<dbReference type="InterPro" id="IPR008271">
    <property type="entry name" value="Ser/Thr_kinase_AS"/>
</dbReference>
<dbReference type="PANTHER" id="PTHR24353:SF143">
    <property type="entry name" value="PROTEIN KINASE DOMAIN-CONTAINING PROTEIN"/>
    <property type="match status" value="1"/>
</dbReference>
<feature type="domain" description="Protein kinase" evidence="19">
    <location>
        <begin position="485"/>
        <end position="762"/>
    </location>
</feature>
<evidence type="ECO:0000259" key="21">
    <source>
        <dbReference type="PROSITE" id="PS51285"/>
    </source>
</evidence>
<accession>A0A7S3PKH5</accession>
<evidence type="ECO:0000256" key="14">
    <source>
        <dbReference type="ARBA" id="ARBA00047298"/>
    </source>
</evidence>
<feature type="binding site" evidence="17">
    <location>
        <begin position="491"/>
        <end position="499"/>
    </location>
    <ligand>
        <name>ATP</name>
        <dbReference type="ChEBI" id="CHEBI:30616"/>
    </ligand>
</feature>
<evidence type="ECO:0000259" key="20">
    <source>
        <dbReference type="PROSITE" id="PS50042"/>
    </source>
</evidence>
<dbReference type="PANTHER" id="PTHR24353">
    <property type="entry name" value="CYCLIC NUCLEOTIDE-DEPENDENT PROTEIN KINASE"/>
    <property type="match status" value="1"/>
</dbReference>
<dbReference type="GO" id="GO:0005524">
    <property type="term" value="F:ATP binding"/>
    <property type="evidence" value="ECO:0007669"/>
    <property type="project" value="UniProtKB-UniRule"/>
</dbReference>
<dbReference type="Pfam" id="PF00027">
    <property type="entry name" value="cNMP_binding"/>
    <property type="match status" value="3"/>
</dbReference>
<dbReference type="PROSITE" id="PS50011">
    <property type="entry name" value="PROTEIN_KINASE_DOM"/>
    <property type="match status" value="1"/>
</dbReference>
<dbReference type="InterPro" id="IPR018488">
    <property type="entry name" value="cNMP-bd_CS"/>
</dbReference>
<dbReference type="SUPFAM" id="SSF51206">
    <property type="entry name" value="cAMP-binding domain-like"/>
    <property type="match status" value="3"/>
</dbReference>
<dbReference type="Gene3D" id="3.30.200.20">
    <property type="entry name" value="Phosphorylase Kinase, domain 1"/>
    <property type="match status" value="1"/>
</dbReference>
<dbReference type="PROSITE" id="PS50042">
    <property type="entry name" value="CNMP_BINDING_3"/>
    <property type="match status" value="3"/>
</dbReference>
<comment type="catalytic activity">
    <reaction evidence="15">
        <text>L-seryl-[protein] + ATP = O-phospho-L-seryl-[protein] + ADP + H(+)</text>
        <dbReference type="Rhea" id="RHEA:17989"/>
        <dbReference type="Rhea" id="RHEA-COMP:9863"/>
        <dbReference type="Rhea" id="RHEA-COMP:11604"/>
        <dbReference type="ChEBI" id="CHEBI:15378"/>
        <dbReference type="ChEBI" id="CHEBI:29999"/>
        <dbReference type="ChEBI" id="CHEBI:30616"/>
        <dbReference type="ChEBI" id="CHEBI:83421"/>
        <dbReference type="ChEBI" id="CHEBI:456216"/>
        <dbReference type="EC" id="2.7.11.12"/>
    </reaction>
</comment>
<evidence type="ECO:0000256" key="6">
    <source>
        <dbReference type="ARBA" id="ARBA00022535"/>
    </source>
</evidence>
<dbReference type="GO" id="GO:0004691">
    <property type="term" value="F:cAMP-dependent protein kinase activity"/>
    <property type="evidence" value="ECO:0007669"/>
    <property type="project" value="TreeGrafter"/>
</dbReference>
<dbReference type="Gene3D" id="2.60.120.10">
    <property type="entry name" value="Jelly Rolls"/>
    <property type="match status" value="3"/>
</dbReference>
<dbReference type="InterPro" id="IPR017441">
    <property type="entry name" value="Protein_kinase_ATP_BS"/>
</dbReference>
<dbReference type="InterPro" id="IPR014710">
    <property type="entry name" value="RmlC-like_jellyroll"/>
</dbReference>
<evidence type="ECO:0000256" key="18">
    <source>
        <dbReference type="PROSITE-ProRule" id="PRU10141"/>
    </source>
</evidence>
<dbReference type="FunFam" id="3.30.200.20:FF:000042">
    <property type="entry name" value="Aurora kinase A"/>
    <property type="match status" value="1"/>
</dbReference>
<name>A0A7S3PKH5_9STRA</name>
<evidence type="ECO:0000256" key="1">
    <source>
        <dbReference type="ARBA" id="ARBA00001946"/>
    </source>
</evidence>
<dbReference type="FunFam" id="1.10.510.10:FF:000571">
    <property type="entry name" value="Maternal embryonic leucine zipper kinase"/>
    <property type="match status" value="1"/>
</dbReference>
<dbReference type="PROSITE" id="PS00889">
    <property type="entry name" value="CNMP_BINDING_2"/>
    <property type="match status" value="1"/>
</dbReference>
<reference evidence="22" key="1">
    <citation type="submission" date="2021-01" db="EMBL/GenBank/DDBJ databases">
        <authorList>
            <person name="Corre E."/>
            <person name="Pelletier E."/>
            <person name="Niang G."/>
            <person name="Scheremetjew M."/>
            <person name="Finn R."/>
            <person name="Kale V."/>
            <person name="Holt S."/>
            <person name="Cochrane G."/>
            <person name="Meng A."/>
            <person name="Brown T."/>
            <person name="Cohen L."/>
        </authorList>
    </citation>
    <scope>NUCLEOTIDE SEQUENCE</scope>
    <source>
        <strain evidence="22">GSBS06</strain>
    </source>
</reference>
<keyword evidence="6" id="KW-0140">cGMP</keyword>
<dbReference type="Gene3D" id="1.10.510.10">
    <property type="entry name" value="Transferase(Phosphotransferase) domain 1"/>
    <property type="match status" value="1"/>
</dbReference>
<evidence type="ECO:0000256" key="15">
    <source>
        <dbReference type="ARBA" id="ARBA00047462"/>
    </source>
</evidence>
<evidence type="ECO:0000256" key="4">
    <source>
        <dbReference type="ARBA" id="ARBA00012428"/>
    </source>
</evidence>
<feature type="domain" description="Cyclic nucleotide-binding" evidence="20">
    <location>
        <begin position="102"/>
        <end position="217"/>
    </location>
</feature>
<dbReference type="InterPro" id="IPR002374">
    <property type="entry name" value="cGMP_dep_kinase"/>
</dbReference>
<dbReference type="GO" id="GO:0012505">
    <property type="term" value="C:endomembrane system"/>
    <property type="evidence" value="ECO:0007669"/>
    <property type="project" value="UniProtKB-SubCell"/>
</dbReference>
<dbReference type="PROSITE" id="PS51285">
    <property type="entry name" value="AGC_KINASE_CTER"/>
    <property type="match status" value="1"/>
</dbReference>
<keyword evidence="11 17" id="KW-0067">ATP-binding</keyword>
<dbReference type="EC" id="2.7.11.12" evidence="4"/>
<proteinExistence type="inferred from homology"/>
<dbReference type="CDD" id="cd00038">
    <property type="entry name" value="CAP_ED"/>
    <property type="match status" value="3"/>
</dbReference>